<gene>
    <name evidence="1" type="ORF">NCTC12993_05167</name>
</gene>
<evidence type="ECO:0000313" key="1">
    <source>
        <dbReference type="EMBL" id="VFS74650.1"/>
    </source>
</evidence>
<name>A0A485BMR3_KLUCR</name>
<keyword evidence="2" id="KW-1185">Reference proteome</keyword>
<evidence type="ECO:0000313" key="2">
    <source>
        <dbReference type="Proteomes" id="UP000401081"/>
    </source>
</evidence>
<accession>A0A485BMR3</accession>
<reference evidence="1 2" key="1">
    <citation type="submission" date="2019-03" db="EMBL/GenBank/DDBJ databases">
        <authorList>
            <consortium name="Pathogen Informatics"/>
        </authorList>
    </citation>
    <scope>NUCLEOTIDE SEQUENCE [LARGE SCALE GENOMIC DNA]</scope>
    <source>
        <strain evidence="1 2">NCTC12993</strain>
    </source>
</reference>
<sequence length="259" mass="29276">MNRGEAVVTFRHLPTIEMWKMRVEYNGDYIDGVKLSLGTMHFRHKNWPFDIALLATDSSGIDPYRADDFATGRCELYMITPEEMIEIRGGRCTVMDTFYRDYRLTVGIGNQAVIIEPPFTVSFKALETVDKKSLGKLSVSINGLKPSTRLQLVKAEDDDKYIPIKLEIGYDGKLRQVFQGSVKSGAVKREGPIHVLSLECEDGGHDYINAFTSRTVRGKEQVIDSVLQDMPNTKKGAVTSQQQLVRPKSIGWSFKQNYQ</sequence>
<dbReference type="Proteomes" id="UP000401081">
    <property type="component" value="Unassembled WGS sequence"/>
</dbReference>
<organism evidence="1 2">
    <name type="scientific">Kluyvera cryocrescens</name>
    <name type="common">Kluyvera citrophila</name>
    <dbReference type="NCBI Taxonomy" id="580"/>
    <lineage>
        <taxon>Bacteria</taxon>
        <taxon>Pseudomonadati</taxon>
        <taxon>Pseudomonadota</taxon>
        <taxon>Gammaproteobacteria</taxon>
        <taxon>Enterobacterales</taxon>
        <taxon>Enterobacteriaceae</taxon>
        <taxon>Kluyvera</taxon>
    </lineage>
</organism>
<dbReference type="EMBL" id="CAADJD010000022">
    <property type="protein sequence ID" value="VFS74650.1"/>
    <property type="molecule type" value="Genomic_DNA"/>
</dbReference>
<dbReference type="AlphaFoldDB" id="A0A485BMR3"/>
<protein>
    <submittedName>
        <fullName evidence="1">Uncharacterized protein</fullName>
    </submittedName>
</protein>
<proteinExistence type="predicted"/>